<dbReference type="CTD" id="9808271"/>
<feature type="domain" description="PAN-3" evidence="2">
    <location>
        <begin position="4"/>
        <end position="104"/>
    </location>
</feature>
<keyword evidence="4" id="KW-1185">Reference proteome</keyword>
<dbReference type="AlphaFoldDB" id="E3N684"/>
<gene>
    <name evidence="3" type="ORF">CRE_04259</name>
</gene>
<name>E3N684_CAERE</name>
<evidence type="ECO:0000256" key="1">
    <source>
        <dbReference type="SAM" id="SignalP"/>
    </source>
</evidence>
<dbReference type="eggNOG" id="ENOG502TIGK">
    <property type="taxonomic scope" value="Eukaryota"/>
</dbReference>
<dbReference type="EMBL" id="DS268538">
    <property type="protein sequence ID" value="EFO87537.1"/>
    <property type="molecule type" value="Genomic_DNA"/>
</dbReference>
<dbReference type="InterPro" id="IPR006583">
    <property type="entry name" value="PAN-3_domain"/>
</dbReference>
<protein>
    <recommendedName>
        <fullName evidence="2">PAN-3 domain-containing protein</fullName>
    </recommendedName>
</protein>
<accession>E3N684</accession>
<feature type="signal peptide" evidence="1">
    <location>
        <begin position="1"/>
        <end position="15"/>
    </location>
</feature>
<dbReference type="Proteomes" id="UP000008281">
    <property type="component" value="Unassembled WGS sequence"/>
</dbReference>
<dbReference type="PANTHER" id="PTHR47629">
    <property type="entry name" value="C-TYPE LECTIN-RELATED"/>
    <property type="match status" value="1"/>
</dbReference>
<dbReference type="Pfam" id="PF08277">
    <property type="entry name" value="PAN_3"/>
    <property type="match status" value="1"/>
</dbReference>
<organism evidence="4">
    <name type="scientific">Caenorhabditis remanei</name>
    <name type="common">Caenorhabditis vulgaris</name>
    <dbReference type="NCBI Taxonomy" id="31234"/>
    <lineage>
        <taxon>Eukaryota</taxon>
        <taxon>Metazoa</taxon>
        <taxon>Ecdysozoa</taxon>
        <taxon>Nematoda</taxon>
        <taxon>Chromadorea</taxon>
        <taxon>Rhabditida</taxon>
        <taxon>Rhabditina</taxon>
        <taxon>Rhabditomorpha</taxon>
        <taxon>Rhabditoidea</taxon>
        <taxon>Rhabditidae</taxon>
        <taxon>Peloderinae</taxon>
        <taxon>Caenorhabditis</taxon>
    </lineage>
</organism>
<proteinExistence type="predicted"/>
<evidence type="ECO:0000313" key="4">
    <source>
        <dbReference type="Proteomes" id="UP000008281"/>
    </source>
</evidence>
<dbReference type="GeneID" id="9808271"/>
<dbReference type="PANTHER" id="PTHR47629:SF8">
    <property type="entry name" value="PAN-3 DOMAIN-CONTAINING PROTEIN"/>
    <property type="match status" value="1"/>
</dbReference>
<dbReference type="InParanoid" id="E3N684"/>
<dbReference type="RefSeq" id="XP_003096089.2">
    <property type="nucleotide sequence ID" value="XM_003096041.2"/>
</dbReference>
<reference evidence="3" key="1">
    <citation type="submission" date="2007-07" db="EMBL/GenBank/DDBJ databases">
        <title>PCAP assembly of the Caenorhabditis remanei genome.</title>
        <authorList>
            <consortium name="The Caenorhabditis remanei Sequencing Consortium"/>
            <person name="Wilson R.K."/>
        </authorList>
    </citation>
    <scope>NUCLEOTIDE SEQUENCE [LARGE SCALE GENOMIC DNA]</scope>
    <source>
        <strain evidence="3">PB4641</strain>
    </source>
</reference>
<dbReference type="KEGG" id="crq:GCK72_012281"/>
<sequence length="235" mass="26549">MFFLWVCIFFSFALAEFHSKMIITWGQPANYNSYDNINTDNFWTDCLKQCLEEVDCVRANTEFCPIGDDAPLFGEDNVIEPYYSINVTISQDGISFWQFNIKCGDDSWLAIRGNQSVCISLRPFPSPYCMNYEAARNMCSVNNGIGLTNSYSDIEELDIRIRWNNSLQEVAINDPNALFSKTKDLWADGICSSGGKNCNVTDDTLQSDFNVINDYAINNRCVFIAPSAPGKRSAE</sequence>
<evidence type="ECO:0000313" key="3">
    <source>
        <dbReference type="EMBL" id="EFO87537.1"/>
    </source>
</evidence>
<keyword evidence="1" id="KW-0732">Signal</keyword>
<dbReference type="SMART" id="SM00605">
    <property type="entry name" value="CW"/>
    <property type="match status" value="1"/>
</dbReference>
<evidence type="ECO:0000259" key="2">
    <source>
        <dbReference type="SMART" id="SM00605"/>
    </source>
</evidence>
<feature type="chain" id="PRO_5012067747" description="PAN-3 domain-containing protein" evidence="1">
    <location>
        <begin position="16"/>
        <end position="235"/>
    </location>
</feature>
<dbReference type="HOGENOM" id="CLU_045736_0_0_1"/>